<protein>
    <submittedName>
        <fullName evidence="4">Amp dependent CoA ligase</fullName>
    </submittedName>
</protein>
<dbReference type="PANTHER" id="PTHR24096">
    <property type="entry name" value="LONG-CHAIN-FATTY-ACID--COA LIGASE"/>
    <property type="match status" value="1"/>
</dbReference>
<proteinExistence type="predicted"/>
<dbReference type="OrthoDB" id="6509636at2759"/>
<dbReference type="PROSITE" id="PS00455">
    <property type="entry name" value="AMP_BINDING"/>
    <property type="match status" value="1"/>
</dbReference>
<dbReference type="InterPro" id="IPR025110">
    <property type="entry name" value="AMP-bd_C"/>
</dbReference>
<feature type="domain" description="AMP-binding enzyme C-terminal" evidence="3">
    <location>
        <begin position="471"/>
        <end position="557"/>
    </location>
</feature>
<dbReference type="EMBL" id="ML143502">
    <property type="protein sequence ID" value="TBU23526.1"/>
    <property type="molecule type" value="Genomic_DNA"/>
</dbReference>
<dbReference type="InterPro" id="IPR045851">
    <property type="entry name" value="AMP-bd_C_sf"/>
</dbReference>
<feature type="transmembrane region" description="Helical" evidence="1">
    <location>
        <begin position="247"/>
        <end position="264"/>
    </location>
</feature>
<gene>
    <name evidence="4" type="ORF">BD311DRAFT_731122</name>
</gene>
<dbReference type="Gene3D" id="3.30.300.30">
    <property type="match status" value="1"/>
</dbReference>
<dbReference type="CDD" id="cd05911">
    <property type="entry name" value="Firefly_Luc_like"/>
    <property type="match status" value="1"/>
</dbReference>
<reference evidence="4" key="1">
    <citation type="submission" date="2019-01" db="EMBL/GenBank/DDBJ databases">
        <title>Draft genome sequences of three monokaryotic isolates of the white-rot basidiomycete fungus Dichomitus squalens.</title>
        <authorList>
            <consortium name="DOE Joint Genome Institute"/>
            <person name="Lopez S.C."/>
            <person name="Andreopoulos B."/>
            <person name="Pangilinan J."/>
            <person name="Lipzen A."/>
            <person name="Riley R."/>
            <person name="Ahrendt S."/>
            <person name="Ng V."/>
            <person name="Barry K."/>
            <person name="Daum C."/>
            <person name="Grigoriev I.V."/>
            <person name="Hilden K.S."/>
            <person name="Makela M.R."/>
            <person name="de Vries R.P."/>
        </authorList>
    </citation>
    <scope>NUCLEOTIDE SEQUENCE [LARGE SCALE GENOMIC DNA]</scope>
    <source>
        <strain evidence="4">OM18370.1</strain>
    </source>
</reference>
<evidence type="ECO:0000256" key="1">
    <source>
        <dbReference type="SAM" id="Phobius"/>
    </source>
</evidence>
<dbReference type="Pfam" id="PF13193">
    <property type="entry name" value="AMP-binding_C"/>
    <property type="match status" value="1"/>
</dbReference>
<dbReference type="InterPro" id="IPR020845">
    <property type="entry name" value="AMP-binding_CS"/>
</dbReference>
<accession>A0A4Q9MCJ5</accession>
<dbReference type="Gene3D" id="2.30.38.10">
    <property type="entry name" value="Luciferase, Domain 3"/>
    <property type="match status" value="1"/>
</dbReference>
<organism evidence="4">
    <name type="scientific">Dichomitus squalens</name>
    <dbReference type="NCBI Taxonomy" id="114155"/>
    <lineage>
        <taxon>Eukaryota</taxon>
        <taxon>Fungi</taxon>
        <taxon>Dikarya</taxon>
        <taxon>Basidiomycota</taxon>
        <taxon>Agaricomycotina</taxon>
        <taxon>Agaricomycetes</taxon>
        <taxon>Polyporales</taxon>
        <taxon>Polyporaceae</taxon>
        <taxon>Dichomitus</taxon>
    </lineage>
</organism>
<dbReference type="Pfam" id="PF00501">
    <property type="entry name" value="AMP-binding"/>
    <property type="match status" value="1"/>
</dbReference>
<evidence type="ECO:0000313" key="4">
    <source>
        <dbReference type="EMBL" id="TBU23526.1"/>
    </source>
</evidence>
<keyword evidence="1" id="KW-1133">Transmembrane helix</keyword>
<feature type="domain" description="AMP-dependent synthetase/ligase" evidence="2">
    <location>
        <begin position="50"/>
        <end position="421"/>
    </location>
</feature>
<keyword evidence="4" id="KW-0436">Ligase</keyword>
<dbReference type="InterPro" id="IPR000873">
    <property type="entry name" value="AMP-dep_synth/lig_dom"/>
</dbReference>
<evidence type="ECO:0000259" key="3">
    <source>
        <dbReference type="Pfam" id="PF13193"/>
    </source>
</evidence>
<dbReference type="PANTHER" id="PTHR24096:SF422">
    <property type="entry name" value="BCDNA.GH02901"/>
    <property type="match status" value="1"/>
</dbReference>
<dbReference type="Gene3D" id="3.40.50.980">
    <property type="match status" value="2"/>
</dbReference>
<dbReference type="SUPFAM" id="SSF56801">
    <property type="entry name" value="Acetyl-CoA synthetase-like"/>
    <property type="match status" value="1"/>
</dbReference>
<keyword evidence="1" id="KW-0472">Membrane</keyword>
<dbReference type="Proteomes" id="UP000292957">
    <property type="component" value="Unassembled WGS sequence"/>
</dbReference>
<evidence type="ECO:0000259" key="2">
    <source>
        <dbReference type="Pfam" id="PF00501"/>
    </source>
</evidence>
<keyword evidence="1" id="KW-0812">Transmembrane</keyword>
<dbReference type="GO" id="GO:0016405">
    <property type="term" value="F:CoA-ligase activity"/>
    <property type="evidence" value="ECO:0007669"/>
    <property type="project" value="TreeGrafter"/>
</dbReference>
<dbReference type="AlphaFoldDB" id="A0A4Q9MCJ5"/>
<sequence>MTTQNIPTIFGVGGPVARIPDDVTIPQFFFDQHHELNGEALHLRQPTYFIDDATGRHVTGDEVRARVLGLANALHIRWNIGDGDVVCIYGPNHVDYSTVIWATHRVGGIVTGANPAYTAEELVYQIQTAKATVLFVHPDALPVGLEAARATGIRDDRIVVFDAVPGDNHLTVTDLVKEGLLQPKRYVEPRLKPGEGRTKIALLCFSSGTTGRAKAVMIPHYAVIANCIQMKQYANTRDAPYPNEKKLYRSGDVAIAVLPFYHIYGVVVNLHYYLFCGMTLVLVQKFNFENMLKSVQRYKIGHMTLVPPMVVLLCKHPAVKNYDLSSVKLLTCGAAPLSAELTHQVAKLLPHAHIGQGYGMTETCTTVSFPQLDMRIGTPGSAGRLIPGTAVRILKADGSWGGVGETGQLVVSAPSVTIGYLNNEEATRETFKDGWVYTGDEGYVNEKKELFIIDRIKELIKVRGFQVAPAELEGHLLDHPDVADVCVVAAPDDYSGELPFAFVALHERVRAQVAADPREAERVRQSILKHVADHKTQYKWLAGVEFIDVVPKNPSGKLLRRVLRDRLKEGLQAGRIKLVQPKERAKL</sequence>
<name>A0A4Q9MCJ5_9APHY</name>